<reference evidence="2 3" key="1">
    <citation type="submission" date="2023-03" db="EMBL/GenBank/DDBJ databases">
        <title>Bacillus Genome Sequencing.</title>
        <authorList>
            <person name="Dunlap C."/>
        </authorList>
    </citation>
    <scope>NUCLEOTIDE SEQUENCE [LARGE SCALE GENOMIC DNA]</scope>
    <source>
        <strain evidence="2 3">NRS-319</strain>
    </source>
</reference>
<proteinExistence type="predicted"/>
<dbReference type="CDD" id="cd04301">
    <property type="entry name" value="NAT_SF"/>
    <property type="match status" value="1"/>
</dbReference>
<accession>A0ABU6PBN4</accession>
<dbReference type="EMBL" id="JARTIK010000005">
    <property type="protein sequence ID" value="MED4678601.1"/>
    <property type="molecule type" value="Genomic_DNA"/>
</dbReference>
<dbReference type="RefSeq" id="WP_000241710.1">
    <property type="nucleotide sequence ID" value="NZ_JARTIK010000005.1"/>
</dbReference>
<organism evidence="2 3">
    <name type="scientific">Bacillus nitratireducens</name>
    <dbReference type="NCBI Taxonomy" id="2026193"/>
    <lineage>
        <taxon>Bacteria</taxon>
        <taxon>Bacillati</taxon>
        <taxon>Bacillota</taxon>
        <taxon>Bacilli</taxon>
        <taxon>Bacillales</taxon>
        <taxon>Bacillaceae</taxon>
        <taxon>Bacillus</taxon>
        <taxon>Bacillus cereus group</taxon>
    </lineage>
</organism>
<dbReference type="Gene3D" id="3.40.630.30">
    <property type="match status" value="1"/>
</dbReference>
<dbReference type="PROSITE" id="PS51186">
    <property type="entry name" value="GNAT"/>
    <property type="match status" value="1"/>
</dbReference>
<protein>
    <submittedName>
        <fullName evidence="2">GNAT family N-acetyltransferase</fullName>
        <ecNumber evidence="2">2.3.1.-</ecNumber>
    </submittedName>
</protein>
<dbReference type="SUPFAM" id="SSF55729">
    <property type="entry name" value="Acyl-CoA N-acyltransferases (Nat)"/>
    <property type="match status" value="1"/>
</dbReference>
<feature type="domain" description="N-acetyltransferase" evidence="1">
    <location>
        <begin position="108"/>
        <end position="259"/>
    </location>
</feature>
<keyword evidence="2" id="KW-0808">Transferase</keyword>
<name>A0ABU6PBN4_9BACI</name>
<keyword evidence="2" id="KW-0012">Acyltransferase</keyword>
<comment type="caution">
    <text evidence="2">The sequence shown here is derived from an EMBL/GenBank/DDBJ whole genome shotgun (WGS) entry which is preliminary data.</text>
</comment>
<evidence type="ECO:0000313" key="3">
    <source>
        <dbReference type="Proteomes" id="UP001336122"/>
    </source>
</evidence>
<dbReference type="Pfam" id="PF00583">
    <property type="entry name" value="Acetyltransf_1"/>
    <property type="match status" value="1"/>
</dbReference>
<dbReference type="EC" id="2.3.1.-" evidence="2"/>
<gene>
    <name evidence="2" type="ORF">P9485_12105</name>
</gene>
<evidence type="ECO:0000259" key="1">
    <source>
        <dbReference type="PROSITE" id="PS51186"/>
    </source>
</evidence>
<dbReference type="Proteomes" id="UP001336122">
    <property type="component" value="Unassembled WGS sequence"/>
</dbReference>
<keyword evidence="3" id="KW-1185">Reference proteome</keyword>
<sequence>MVKYDITSIQNLFGLSKKVLNGLPNAVTIEEIEEDVFYSAQTYKEKVSRFEEVCFNWELKRASIVLNKRFSSYNASLKVLLDEGFDLYAAKIEVCRELNNIEALEKQYTYRSIEEGTLSEREFTCIWEQCMLESGNRPSILNADEHLHSVQTELGKGWEKSCIVFYDKNEPIGLSIPHIEPGTESEGRLFYFGVMPYYRGKGIAFQLHLQSLHMLKEMGATYYIGSTHTSNEKMQRIFWRNNCVIKTEIESYYKLFKKG</sequence>
<dbReference type="GO" id="GO:0016746">
    <property type="term" value="F:acyltransferase activity"/>
    <property type="evidence" value="ECO:0007669"/>
    <property type="project" value="UniProtKB-KW"/>
</dbReference>
<dbReference type="InterPro" id="IPR000182">
    <property type="entry name" value="GNAT_dom"/>
</dbReference>
<evidence type="ECO:0000313" key="2">
    <source>
        <dbReference type="EMBL" id="MED4678601.1"/>
    </source>
</evidence>
<dbReference type="InterPro" id="IPR016181">
    <property type="entry name" value="Acyl_CoA_acyltransferase"/>
</dbReference>